<feature type="compositionally biased region" description="Basic and acidic residues" evidence="1">
    <location>
        <begin position="101"/>
        <end position="115"/>
    </location>
</feature>
<proteinExistence type="predicted"/>
<evidence type="ECO:0008006" key="4">
    <source>
        <dbReference type="Google" id="ProtNLM"/>
    </source>
</evidence>
<dbReference type="InParanoid" id="G0P0U7"/>
<feature type="region of interest" description="Disordered" evidence="1">
    <location>
        <begin position="516"/>
        <end position="596"/>
    </location>
</feature>
<keyword evidence="3" id="KW-1185">Reference proteome</keyword>
<feature type="compositionally biased region" description="Polar residues" evidence="1">
    <location>
        <begin position="322"/>
        <end position="338"/>
    </location>
</feature>
<dbReference type="FunCoup" id="G0P0U7">
    <property type="interactions" value="1857"/>
</dbReference>
<gene>
    <name evidence="2" type="ORF">CAEBREN_00774</name>
</gene>
<evidence type="ECO:0000313" key="3">
    <source>
        <dbReference type="Proteomes" id="UP000008068"/>
    </source>
</evidence>
<dbReference type="PANTHER" id="PTHR38627:SF2">
    <property type="entry name" value="DOUBLE-STRAND TELOMERIC DNA-BINDING PROTEINS 1-RELATED"/>
    <property type="match status" value="1"/>
</dbReference>
<accession>G0P0U7</accession>
<feature type="compositionally biased region" description="Polar residues" evidence="1">
    <location>
        <begin position="570"/>
        <end position="581"/>
    </location>
</feature>
<feature type="compositionally biased region" description="Acidic residues" evidence="1">
    <location>
        <begin position="470"/>
        <end position="494"/>
    </location>
</feature>
<reference evidence="3" key="1">
    <citation type="submission" date="2011-07" db="EMBL/GenBank/DDBJ databases">
        <authorList>
            <consortium name="Caenorhabditis brenneri Sequencing and Analysis Consortium"/>
            <person name="Wilson R.K."/>
        </authorList>
    </citation>
    <scope>NUCLEOTIDE SEQUENCE [LARGE SCALE GENOMIC DNA]</scope>
    <source>
        <strain evidence="3">PB2801</strain>
    </source>
</reference>
<feature type="region of interest" description="Disordered" evidence="1">
    <location>
        <begin position="318"/>
        <end position="338"/>
    </location>
</feature>
<name>G0P0U7_CAEBE</name>
<dbReference type="eggNOG" id="ENOG502SXQ4">
    <property type="taxonomic scope" value="Eukaryota"/>
</dbReference>
<evidence type="ECO:0000256" key="1">
    <source>
        <dbReference type="SAM" id="MobiDB-lite"/>
    </source>
</evidence>
<dbReference type="InterPro" id="IPR053367">
    <property type="entry name" value="G-alpha_activating_GEF"/>
</dbReference>
<evidence type="ECO:0000313" key="2">
    <source>
        <dbReference type="EMBL" id="EGT41927.1"/>
    </source>
</evidence>
<dbReference type="AlphaFoldDB" id="G0P0U7"/>
<dbReference type="OrthoDB" id="5876651at2759"/>
<dbReference type="OMA" id="HVETMLE"/>
<feature type="region of interest" description="Disordered" evidence="1">
    <location>
        <begin position="470"/>
        <end position="503"/>
    </location>
</feature>
<organism evidence="3">
    <name type="scientific">Caenorhabditis brenneri</name>
    <name type="common">Nematode worm</name>
    <dbReference type="NCBI Taxonomy" id="135651"/>
    <lineage>
        <taxon>Eukaryota</taxon>
        <taxon>Metazoa</taxon>
        <taxon>Ecdysozoa</taxon>
        <taxon>Nematoda</taxon>
        <taxon>Chromadorea</taxon>
        <taxon>Rhabditida</taxon>
        <taxon>Rhabditina</taxon>
        <taxon>Rhabditomorpha</taxon>
        <taxon>Rhabditoidea</taxon>
        <taxon>Rhabditidae</taxon>
        <taxon>Peloderinae</taxon>
        <taxon>Caenorhabditis</taxon>
    </lineage>
</organism>
<feature type="region of interest" description="Disordered" evidence="1">
    <location>
        <begin position="97"/>
        <end position="124"/>
    </location>
</feature>
<feature type="compositionally biased region" description="Low complexity" evidence="1">
    <location>
        <begin position="551"/>
        <end position="566"/>
    </location>
</feature>
<protein>
    <recommendedName>
        <fullName evidence="4">SPK domain-containing protein</fullName>
    </recommendedName>
</protein>
<dbReference type="PANTHER" id="PTHR38627">
    <property type="entry name" value="GA BINDING AND ACTIVATING AND SPK (SPK) DOMAIN CONTAINING-RELATED"/>
    <property type="match status" value="1"/>
</dbReference>
<dbReference type="Proteomes" id="UP000008068">
    <property type="component" value="Unassembled WGS sequence"/>
</dbReference>
<dbReference type="EMBL" id="GL380005">
    <property type="protein sequence ID" value="EGT41927.1"/>
    <property type="molecule type" value="Genomic_DNA"/>
</dbReference>
<dbReference type="STRING" id="135651.G0P0U7"/>
<feature type="region of interest" description="Disordered" evidence="1">
    <location>
        <begin position="268"/>
        <end position="304"/>
    </location>
</feature>
<dbReference type="HOGENOM" id="CLU_360660_0_0_1"/>
<feature type="compositionally biased region" description="Polar residues" evidence="1">
    <location>
        <begin position="291"/>
        <end position="304"/>
    </location>
</feature>
<sequence length="776" mass="89655">MELQEEVNAELFRQYLSENPSVQWNSQQLLDYFNQNMRLALYKCELSGDKILSLYKALNIEVSHHVETMLEARFYALLRVNSERILERFTLFSPIKGGKPKSPETEKQNVAKPRDEDELESETVTQIRDHPSDIVFSDEFEECVWKYIKLHPYEVSGDSLMSSEFWENMINRSPSIQVRSPSVLLHYFKNQLIGKLLKQPLCPKLKLRLYKELRVPMTTNDKKWFLQNERIQIRTSADGFLEDWTTVDRMIEERWDYDIHDVTVDVAPPPERQLSVPGRNISTWLPRDNHPSTSDGQRSSPIAQQSMNHSPVMQLDVHNRPSRSVWSGSRPVSETMLSNREKSKRVPFSISDQIDGWKYVYHKIKRAVEKDLDPVLPKGIAFWEEYVRKINSPKSASNWSSHFRKQMCPKLHEMNFKRDWILFLLKHIDIEVDERVHKILEKKCNARIKLTSTRHVAVWKFLDIHQEDDVEEDDEIEDDYSVESGEDEDSEVEDGSSSCDATLPLGAEETILQDEEEEEINNHENVADQNAVEDDEPMQESDGHSPNLPGTSIYSRSRRATTTARESPNKSENPSLMQTPTGLRKEERSFHPNRSRNCVSTLTPVKSMFEDPKHVEITQNNTPSLTPQSPASFCEPVCINSSGNAVISEWNSAEKSFGNNKEQGGSVMTEVLYTVQQAIDHFGNDAVDMMEESVRIVFGKKNREELRRNDDEEVKEIMTATIKNIETIDEDRKEIILSQLDTLIAKAFERLGNVKNCDPYEVSARIMESVMGSRHQ</sequence>